<dbReference type="GO" id="GO:0005506">
    <property type="term" value="F:iron ion binding"/>
    <property type="evidence" value="ECO:0007669"/>
    <property type="project" value="InterPro"/>
</dbReference>
<evidence type="ECO:0000313" key="10">
    <source>
        <dbReference type="EMBL" id="PYH86914.1"/>
    </source>
</evidence>
<evidence type="ECO:0000256" key="6">
    <source>
        <dbReference type="ARBA" id="ARBA00023004"/>
    </source>
</evidence>
<dbReference type="Proteomes" id="UP000248340">
    <property type="component" value="Unassembled WGS sequence"/>
</dbReference>
<gene>
    <name evidence="10" type="ORF">BO82DRAFT_379999</name>
</gene>
<dbReference type="EMBL" id="KZ821675">
    <property type="protein sequence ID" value="PYH86914.1"/>
    <property type="molecule type" value="Genomic_DNA"/>
</dbReference>
<feature type="chain" id="PRO_5016325968" evidence="9">
    <location>
        <begin position="19"/>
        <end position="473"/>
    </location>
</feature>
<reference evidence="10 11" key="1">
    <citation type="submission" date="2016-12" db="EMBL/GenBank/DDBJ databases">
        <title>The genomes of Aspergillus section Nigri reveals drivers in fungal speciation.</title>
        <authorList>
            <consortium name="DOE Joint Genome Institute"/>
            <person name="Vesth T.C."/>
            <person name="Nybo J."/>
            <person name="Theobald S."/>
            <person name="Brandl J."/>
            <person name="Frisvad J.C."/>
            <person name="Nielsen K.F."/>
            <person name="Lyhne E.K."/>
            <person name="Kogle M.E."/>
            <person name="Kuo A."/>
            <person name="Riley R."/>
            <person name="Clum A."/>
            <person name="Nolan M."/>
            <person name="Lipzen A."/>
            <person name="Salamov A."/>
            <person name="Henrissat B."/>
            <person name="Wiebenga A."/>
            <person name="De Vries R.P."/>
            <person name="Grigoriev I.V."/>
            <person name="Mortensen U.H."/>
            <person name="Andersen M.R."/>
            <person name="Baker S.E."/>
        </authorList>
    </citation>
    <scope>NUCLEOTIDE SEQUENCE [LARGE SCALE GENOMIC DNA]</scope>
    <source>
        <strain evidence="10 11">CBS 121591</strain>
    </source>
</reference>
<proteinExistence type="inferred from homology"/>
<evidence type="ECO:0000256" key="9">
    <source>
        <dbReference type="SAM" id="SignalP"/>
    </source>
</evidence>
<dbReference type="RefSeq" id="XP_025497114.1">
    <property type="nucleotide sequence ID" value="XM_025637725.1"/>
</dbReference>
<dbReference type="GO" id="GO:0004497">
    <property type="term" value="F:monooxygenase activity"/>
    <property type="evidence" value="ECO:0007669"/>
    <property type="project" value="UniProtKB-KW"/>
</dbReference>
<keyword evidence="4 8" id="KW-0479">Metal-binding</keyword>
<evidence type="ECO:0000256" key="5">
    <source>
        <dbReference type="ARBA" id="ARBA00023002"/>
    </source>
</evidence>
<feature type="binding site" description="axial binding residue" evidence="8">
    <location>
        <position position="380"/>
    </location>
    <ligand>
        <name>heme</name>
        <dbReference type="ChEBI" id="CHEBI:30413"/>
    </ligand>
    <ligandPart>
        <name>Fe</name>
        <dbReference type="ChEBI" id="CHEBI:18248"/>
    </ligandPart>
</feature>
<dbReference type="InterPro" id="IPR036396">
    <property type="entry name" value="Cyt_P450_sf"/>
</dbReference>
<dbReference type="OrthoDB" id="3945418at2759"/>
<dbReference type="InterPro" id="IPR002401">
    <property type="entry name" value="Cyt_P450_E_grp-I"/>
</dbReference>
<evidence type="ECO:0000256" key="1">
    <source>
        <dbReference type="ARBA" id="ARBA00001971"/>
    </source>
</evidence>
<keyword evidence="11" id="KW-1185">Reference proteome</keyword>
<feature type="signal peptide" evidence="9">
    <location>
        <begin position="1"/>
        <end position="18"/>
    </location>
</feature>
<name>A0A319CNZ8_9EURO</name>
<evidence type="ECO:0000256" key="8">
    <source>
        <dbReference type="PIRSR" id="PIRSR602401-1"/>
    </source>
</evidence>
<evidence type="ECO:0000256" key="2">
    <source>
        <dbReference type="ARBA" id="ARBA00010617"/>
    </source>
</evidence>
<comment type="cofactor">
    <cofactor evidence="1 8">
        <name>heme</name>
        <dbReference type="ChEBI" id="CHEBI:30413"/>
    </cofactor>
</comment>
<dbReference type="InterPro" id="IPR001128">
    <property type="entry name" value="Cyt_P450"/>
</dbReference>
<dbReference type="PRINTS" id="PR00463">
    <property type="entry name" value="EP450I"/>
</dbReference>
<evidence type="ECO:0000256" key="3">
    <source>
        <dbReference type="ARBA" id="ARBA00022617"/>
    </source>
</evidence>
<dbReference type="Gene3D" id="1.10.630.10">
    <property type="entry name" value="Cytochrome P450"/>
    <property type="match status" value="2"/>
</dbReference>
<dbReference type="PANTHER" id="PTHR24305:SF157">
    <property type="entry name" value="N-ACETYLTRYPTOPHAN 6-HYDROXYLASE IVOC-RELATED"/>
    <property type="match status" value="1"/>
</dbReference>
<organism evidence="10 11">
    <name type="scientific">Aspergillus uvarum CBS 121591</name>
    <dbReference type="NCBI Taxonomy" id="1448315"/>
    <lineage>
        <taxon>Eukaryota</taxon>
        <taxon>Fungi</taxon>
        <taxon>Dikarya</taxon>
        <taxon>Ascomycota</taxon>
        <taxon>Pezizomycotina</taxon>
        <taxon>Eurotiomycetes</taxon>
        <taxon>Eurotiomycetidae</taxon>
        <taxon>Eurotiales</taxon>
        <taxon>Aspergillaceae</taxon>
        <taxon>Aspergillus</taxon>
        <taxon>Aspergillus subgen. Circumdati</taxon>
    </lineage>
</organism>
<keyword evidence="6 8" id="KW-0408">Iron</keyword>
<keyword evidence="5" id="KW-0560">Oxidoreductase</keyword>
<dbReference type="PANTHER" id="PTHR24305">
    <property type="entry name" value="CYTOCHROME P450"/>
    <property type="match status" value="1"/>
</dbReference>
<dbReference type="Pfam" id="PF00067">
    <property type="entry name" value="p450"/>
    <property type="match status" value="2"/>
</dbReference>
<sequence length="473" mass="55001">MSLIVFSLLVISYYQDSGTPNSSDSGFHEFYHDVVRGGKFFWKVEEMHRRYVHINDPAMYDEIYAGNSRKRNKDPVFVSSFASPFSIIATIDHDLHRTRRSLLNPFFSKKAVVELSTVIQEKITRLSWHLERFYADGAVVALHTAFVGLTGETITHYLYGQDKGYLSDSDLTKRDFIWKLMFESTNSCHLFRFLPSILRLIKALPGRWMRLIRPKLAQVYATQERIAQQSQDALLNKDSHISTVGSIYQALTDPSLAPEDRTLVRLRDESFILLVAGTETTASTLTFAVYQLLRDRGMFLRLREELKQVMPTPRHEPKWSQLEQLLYLTPISTIGYFIHRKPQIFPDPNTSRPERWLEAAERGESLTRYLVPFARGSRICIGMNIAYAELYMTIASIVRRFDLELCDTNPEDMEFVREKILQRPEKGVWTLKARVVGIFALVYELIYRKKSGDRGVRMRDDVFMNKHLIVDWM</sequence>
<dbReference type="VEuPathDB" id="FungiDB:BO82DRAFT_379999"/>
<dbReference type="CDD" id="cd11062">
    <property type="entry name" value="CYP58-like"/>
    <property type="match status" value="1"/>
</dbReference>
<dbReference type="AlphaFoldDB" id="A0A319CNZ8"/>
<keyword evidence="3 8" id="KW-0349">Heme</keyword>
<accession>A0A319CNZ8</accession>
<keyword evidence="7" id="KW-0503">Monooxygenase</keyword>
<evidence type="ECO:0000256" key="7">
    <source>
        <dbReference type="ARBA" id="ARBA00023033"/>
    </source>
</evidence>
<dbReference type="GO" id="GO:0020037">
    <property type="term" value="F:heme binding"/>
    <property type="evidence" value="ECO:0007669"/>
    <property type="project" value="InterPro"/>
</dbReference>
<dbReference type="InterPro" id="IPR050121">
    <property type="entry name" value="Cytochrome_P450_monoxygenase"/>
</dbReference>
<evidence type="ECO:0000313" key="11">
    <source>
        <dbReference type="Proteomes" id="UP000248340"/>
    </source>
</evidence>
<dbReference type="SUPFAM" id="SSF48264">
    <property type="entry name" value="Cytochrome P450"/>
    <property type="match status" value="1"/>
</dbReference>
<evidence type="ECO:0000256" key="4">
    <source>
        <dbReference type="ARBA" id="ARBA00022723"/>
    </source>
</evidence>
<keyword evidence="9" id="KW-0732">Signal</keyword>
<comment type="similarity">
    <text evidence="2">Belongs to the cytochrome P450 family.</text>
</comment>
<protein>
    <submittedName>
        <fullName evidence="10">Cytochrome P450</fullName>
    </submittedName>
</protein>
<dbReference type="STRING" id="1448315.A0A319CNZ8"/>
<dbReference type="GeneID" id="37140467"/>
<dbReference type="PRINTS" id="PR00385">
    <property type="entry name" value="P450"/>
</dbReference>
<dbReference type="GO" id="GO:0016705">
    <property type="term" value="F:oxidoreductase activity, acting on paired donors, with incorporation or reduction of molecular oxygen"/>
    <property type="evidence" value="ECO:0007669"/>
    <property type="project" value="InterPro"/>
</dbReference>